<feature type="region of interest" description="Disordered" evidence="1">
    <location>
        <begin position="45"/>
        <end position="77"/>
    </location>
</feature>
<feature type="compositionally biased region" description="Polar residues" evidence="1">
    <location>
        <begin position="62"/>
        <end position="77"/>
    </location>
</feature>
<evidence type="ECO:0000313" key="2">
    <source>
        <dbReference type="Proteomes" id="UP000492821"/>
    </source>
</evidence>
<evidence type="ECO:0000256" key="1">
    <source>
        <dbReference type="SAM" id="MobiDB-lite"/>
    </source>
</evidence>
<evidence type="ECO:0000313" key="3">
    <source>
        <dbReference type="WBParaSite" id="Pan_g1542.t1"/>
    </source>
</evidence>
<proteinExistence type="predicted"/>
<dbReference type="AlphaFoldDB" id="A0A7E4V2G4"/>
<accession>A0A7E4V2G4</accession>
<protein>
    <submittedName>
        <fullName evidence="3">Ovule protein</fullName>
    </submittedName>
</protein>
<sequence>MVTVKVKFEWHRVAKRGDIKRLQGRILRFIACVTQNNTQCHKDYRSSSNGYIKKTDGPVFNPTISKPPNRITTTSPK</sequence>
<name>A0A7E4V2G4_PANRE</name>
<dbReference type="Proteomes" id="UP000492821">
    <property type="component" value="Unassembled WGS sequence"/>
</dbReference>
<reference evidence="3" key="2">
    <citation type="submission" date="2020-10" db="UniProtKB">
        <authorList>
            <consortium name="WormBaseParasite"/>
        </authorList>
    </citation>
    <scope>IDENTIFICATION</scope>
</reference>
<keyword evidence="2" id="KW-1185">Reference proteome</keyword>
<organism evidence="2 3">
    <name type="scientific">Panagrellus redivivus</name>
    <name type="common">Microworm</name>
    <dbReference type="NCBI Taxonomy" id="6233"/>
    <lineage>
        <taxon>Eukaryota</taxon>
        <taxon>Metazoa</taxon>
        <taxon>Ecdysozoa</taxon>
        <taxon>Nematoda</taxon>
        <taxon>Chromadorea</taxon>
        <taxon>Rhabditida</taxon>
        <taxon>Tylenchina</taxon>
        <taxon>Panagrolaimomorpha</taxon>
        <taxon>Panagrolaimoidea</taxon>
        <taxon>Panagrolaimidae</taxon>
        <taxon>Panagrellus</taxon>
    </lineage>
</organism>
<dbReference type="WBParaSite" id="Pan_g1542.t1">
    <property type="protein sequence ID" value="Pan_g1542.t1"/>
    <property type="gene ID" value="Pan_g1542"/>
</dbReference>
<reference evidence="2" key="1">
    <citation type="journal article" date="2013" name="Genetics">
        <title>The draft genome and transcriptome of Panagrellus redivivus are shaped by the harsh demands of a free-living lifestyle.</title>
        <authorList>
            <person name="Srinivasan J."/>
            <person name="Dillman A.R."/>
            <person name="Macchietto M.G."/>
            <person name="Heikkinen L."/>
            <person name="Lakso M."/>
            <person name="Fracchia K.M."/>
            <person name="Antoshechkin I."/>
            <person name="Mortazavi A."/>
            <person name="Wong G."/>
            <person name="Sternberg P.W."/>
        </authorList>
    </citation>
    <scope>NUCLEOTIDE SEQUENCE [LARGE SCALE GENOMIC DNA]</scope>
    <source>
        <strain evidence="2">MT8872</strain>
    </source>
</reference>